<protein>
    <submittedName>
        <fullName evidence="7">Polyvinyl alcohol dehydrogenase (Cytochrome)</fullName>
    </submittedName>
</protein>
<comment type="similarity">
    <text evidence="2">Belongs to the bacterial PQQ dehydrogenase family.</text>
</comment>
<evidence type="ECO:0000313" key="7">
    <source>
        <dbReference type="EMBL" id="SDN68233.1"/>
    </source>
</evidence>
<proteinExistence type="inferred from homology"/>
<dbReference type="InterPro" id="IPR011047">
    <property type="entry name" value="Quinoprotein_ADH-like_sf"/>
</dbReference>
<organism evidence="7 8">
    <name type="scientific">Allokutzneria albata</name>
    <name type="common">Kibdelosporangium albatum</name>
    <dbReference type="NCBI Taxonomy" id="211114"/>
    <lineage>
        <taxon>Bacteria</taxon>
        <taxon>Bacillati</taxon>
        <taxon>Actinomycetota</taxon>
        <taxon>Actinomycetes</taxon>
        <taxon>Pseudonocardiales</taxon>
        <taxon>Pseudonocardiaceae</taxon>
        <taxon>Allokutzneria</taxon>
    </lineage>
</organism>
<dbReference type="EMBL" id="LT629701">
    <property type="protein sequence ID" value="SDN68233.1"/>
    <property type="molecule type" value="Genomic_DNA"/>
</dbReference>
<keyword evidence="4" id="KW-0732">Signal</keyword>
<dbReference type="GO" id="GO:0016491">
    <property type="term" value="F:oxidoreductase activity"/>
    <property type="evidence" value="ECO:0007669"/>
    <property type="project" value="UniProtKB-KW"/>
</dbReference>
<dbReference type="Pfam" id="PF01011">
    <property type="entry name" value="PQQ"/>
    <property type="match status" value="1"/>
</dbReference>
<comment type="cofactor">
    <cofactor evidence="1">
        <name>pyrroloquinoline quinone</name>
        <dbReference type="ChEBI" id="CHEBI:58442"/>
    </cofactor>
</comment>
<evidence type="ECO:0000256" key="4">
    <source>
        <dbReference type="SAM" id="SignalP"/>
    </source>
</evidence>
<evidence type="ECO:0000256" key="2">
    <source>
        <dbReference type="ARBA" id="ARBA00008156"/>
    </source>
</evidence>
<evidence type="ECO:0000256" key="3">
    <source>
        <dbReference type="ARBA" id="ARBA00023002"/>
    </source>
</evidence>
<dbReference type="AlphaFoldDB" id="A0A1H0DDI5"/>
<evidence type="ECO:0000313" key="8">
    <source>
        <dbReference type="Proteomes" id="UP000183376"/>
    </source>
</evidence>
<reference evidence="7 8" key="1">
    <citation type="submission" date="2016-10" db="EMBL/GenBank/DDBJ databases">
        <authorList>
            <person name="de Groot N.N."/>
        </authorList>
    </citation>
    <scope>NUCLEOTIDE SEQUENCE [LARGE SCALE GENOMIC DNA]</scope>
    <source>
        <strain evidence="7 8">DSM 44149</strain>
    </source>
</reference>
<dbReference type="InterPro" id="IPR002372">
    <property type="entry name" value="PQQ_rpt_dom"/>
</dbReference>
<sequence length="546" mass="58326">MGPFSTLTKGLRVFGRRRFRSGTVLIGLLALCLAGTTVSAAAPPDPDRGRAAEWTSWQKDLVGSRHNAAERKITERTVADLKLKWAFAFPKVPFLTAHSQPAIVDGTMYFGGPDGLFHALDAKTGATKWTFTLKTVDPNLRRAVVRNSPVVAGGKVYFGDLRGYMYALKAGTGALEWATRLDTHPEALITSSPIHFAGKLFVGVSSDESSAAADYPCCTFRGQFASIDAATGKVLWRHYTVPEPKAVGTWPSGATRFEPSGAAVWASPSVDPVTGTVFIGTGQNYTGTAGDSDTVLALDAFTGKVRWKRQMTHPDTWRLICVDPSAPPGHCPGMENGTALDFDIGSLPNVFTVKGRTLVGIGQKSGVYHVLDARTGEFVWQRQLSKPRPNDLGQSGILWGGSYDGERLYVATNDAKPGALHALDPATGALLWKTENPANGCSWGGSAQYPDECILANRPAVSTTPGVVYEGSADGKMRAYSARDGRVLWEFDTVRDFPGVNGITGRGSGVSAVGGAVVVDGMMYVHSGYHPTYNNDKGFVLLAFGL</sequence>
<gene>
    <name evidence="7" type="ORF">SAMN04489726_7740</name>
</gene>
<dbReference type="PANTHER" id="PTHR32303">
    <property type="entry name" value="QUINOPROTEIN ALCOHOL DEHYDROGENASE (CYTOCHROME C)"/>
    <property type="match status" value="1"/>
</dbReference>
<dbReference type="PANTHER" id="PTHR32303:SF10">
    <property type="entry name" value="OUTER MEMBRANE PROTEIN ASSEMBLY FACTOR BAMB"/>
    <property type="match status" value="1"/>
</dbReference>
<dbReference type="eggNOG" id="COG1520">
    <property type="taxonomic scope" value="Bacteria"/>
</dbReference>
<keyword evidence="3" id="KW-0560">Oxidoreductase</keyword>
<keyword evidence="8" id="KW-1185">Reference proteome</keyword>
<dbReference type="Gene3D" id="2.140.10.10">
    <property type="entry name" value="Quinoprotein alcohol dehydrogenase-like superfamily"/>
    <property type="match status" value="2"/>
</dbReference>
<name>A0A1H0DDI5_ALLAB</name>
<dbReference type="SUPFAM" id="SSF50998">
    <property type="entry name" value="Quinoprotein alcohol dehydrogenase-like"/>
    <property type="match status" value="1"/>
</dbReference>
<evidence type="ECO:0000259" key="5">
    <source>
        <dbReference type="Pfam" id="PF01011"/>
    </source>
</evidence>
<dbReference type="STRING" id="211114.SAMN04489726_7740"/>
<evidence type="ECO:0000259" key="6">
    <source>
        <dbReference type="Pfam" id="PF13360"/>
    </source>
</evidence>
<dbReference type="Proteomes" id="UP000183376">
    <property type="component" value="Chromosome I"/>
</dbReference>
<feature type="chain" id="PRO_5039630395" evidence="4">
    <location>
        <begin position="41"/>
        <end position="546"/>
    </location>
</feature>
<feature type="domain" description="Pyrrolo-quinoline quinone repeat" evidence="6">
    <location>
        <begin position="369"/>
        <end position="521"/>
    </location>
</feature>
<feature type="domain" description="Pyrrolo-quinoline quinone repeat" evidence="5">
    <location>
        <begin position="54"/>
        <end position="318"/>
    </location>
</feature>
<dbReference type="Pfam" id="PF13360">
    <property type="entry name" value="PQQ_2"/>
    <property type="match status" value="1"/>
</dbReference>
<feature type="signal peptide" evidence="4">
    <location>
        <begin position="1"/>
        <end position="40"/>
    </location>
</feature>
<evidence type="ECO:0000256" key="1">
    <source>
        <dbReference type="ARBA" id="ARBA00001931"/>
    </source>
</evidence>
<dbReference type="InterPro" id="IPR018391">
    <property type="entry name" value="PQQ_b-propeller_rpt"/>
</dbReference>
<accession>A0A1H0DDI5</accession>
<dbReference type="SMART" id="SM00564">
    <property type="entry name" value="PQQ"/>
    <property type="match status" value="7"/>
</dbReference>